<dbReference type="SUPFAM" id="SSF47459">
    <property type="entry name" value="HLH, helix-loop-helix DNA-binding domain"/>
    <property type="match status" value="1"/>
</dbReference>
<dbReference type="AlphaFoldDB" id="A0A2C5YJ41"/>
<dbReference type="Gene3D" id="4.10.280.10">
    <property type="entry name" value="Helix-loop-helix DNA-binding domain"/>
    <property type="match status" value="1"/>
</dbReference>
<gene>
    <name evidence="3" type="ORF">CDD80_587</name>
</gene>
<dbReference type="PANTHER" id="PTHR46266">
    <property type="entry name" value="TRANSCRIPTION FACTOR TT8"/>
    <property type="match status" value="1"/>
</dbReference>
<dbReference type="GO" id="GO:0046983">
    <property type="term" value="F:protein dimerization activity"/>
    <property type="evidence" value="ECO:0007669"/>
    <property type="project" value="InterPro"/>
</dbReference>
<dbReference type="STRING" id="2004952.A0A2C5YJ41"/>
<dbReference type="SMART" id="SM00353">
    <property type="entry name" value="HLH"/>
    <property type="match status" value="1"/>
</dbReference>
<evidence type="ECO:0000256" key="1">
    <source>
        <dbReference type="SAM" id="MobiDB-lite"/>
    </source>
</evidence>
<feature type="domain" description="BHLH" evidence="2">
    <location>
        <begin position="66"/>
        <end position="129"/>
    </location>
</feature>
<dbReference type="Pfam" id="PF00010">
    <property type="entry name" value="HLH"/>
    <property type="match status" value="1"/>
</dbReference>
<accession>A0A2C5YJ41</accession>
<reference evidence="3 4" key="1">
    <citation type="submission" date="2017-06" db="EMBL/GenBank/DDBJ databases">
        <title>Ant-infecting Ophiocordyceps genomes reveal a high diversity of potential behavioral manipulation genes and a possible major role for enterotoxins.</title>
        <authorList>
            <person name="De Bekker C."/>
            <person name="Evans H.C."/>
            <person name="Brachmann A."/>
            <person name="Hughes D.P."/>
        </authorList>
    </citation>
    <scope>NUCLEOTIDE SEQUENCE [LARGE SCALE GENOMIC DNA]</scope>
    <source>
        <strain evidence="3 4">Map16</strain>
    </source>
</reference>
<evidence type="ECO:0000313" key="3">
    <source>
        <dbReference type="EMBL" id="PHH67716.1"/>
    </source>
</evidence>
<organism evidence="3 4">
    <name type="scientific">Ophiocordyceps camponoti-rufipedis</name>
    <dbReference type="NCBI Taxonomy" id="2004952"/>
    <lineage>
        <taxon>Eukaryota</taxon>
        <taxon>Fungi</taxon>
        <taxon>Dikarya</taxon>
        <taxon>Ascomycota</taxon>
        <taxon>Pezizomycotina</taxon>
        <taxon>Sordariomycetes</taxon>
        <taxon>Hypocreomycetidae</taxon>
        <taxon>Hypocreales</taxon>
        <taxon>Ophiocordycipitaceae</taxon>
        <taxon>Ophiocordyceps</taxon>
    </lineage>
</organism>
<dbReference type="Proteomes" id="UP000226431">
    <property type="component" value="Unassembled WGS sequence"/>
</dbReference>
<dbReference type="PROSITE" id="PS50888">
    <property type="entry name" value="BHLH"/>
    <property type="match status" value="1"/>
</dbReference>
<protein>
    <recommendedName>
        <fullName evidence="2">BHLH domain-containing protein</fullName>
    </recommendedName>
</protein>
<keyword evidence="4" id="KW-1185">Reference proteome</keyword>
<sequence length="223" mass="24715">MACPAPSPSPFFTNDVPHLSKPPPLKLPSTRKLSLPPPPTLPHRIIQIVPSGEPRPRQLPTGGKAARKTAHSLIERRRRSKINDEFAELKGLVPACHGEMHKLAILQVSSSAAPVLCSAEASIDYIRYLQDCVDRLTRLRYDQPHLFSAYDAFTTDPASRLPSPPVSYQRDRSHRCFSPDSDVLVTSRKLNPPIQDAPTALSMLGKYQVDSKRGLSIRDLIDS</sequence>
<name>A0A2C5YJ41_9HYPO</name>
<evidence type="ECO:0000259" key="2">
    <source>
        <dbReference type="PROSITE" id="PS50888"/>
    </source>
</evidence>
<dbReference type="OrthoDB" id="4927822at2759"/>
<evidence type="ECO:0000313" key="4">
    <source>
        <dbReference type="Proteomes" id="UP000226431"/>
    </source>
</evidence>
<dbReference type="InterPro" id="IPR036638">
    <property type="entry name" value="HLH_DNA-bd_sf"/>
</dbReference>
<dbReference type="PANTHER" id="PTHR46266:SF4">
    <property type="entry name" value="TRANSCRIPTION FACTOR TT8"/>
    <property type="match status" value="1"/>
</dbReference>
<dbReference type="InterPro" id="IPR011598">
    <property type="entry name" value="bHLH_dom"/>
</dbReference>
<dbReference type="EMBL" id="NJES01001180">
    <property type="protein sequence ID" value="PHH67716.1"/>
    <property type="molecule type" value="Genomic_DNA"/>
</dbReference>
<comment type="caution">
    <text evidence="3">The sequence shown here is derived from an EMBL/GenBank/DDBJ whole genome shotgun (WGS) entry which is preliminary data.</text>
</comment>
<feature type="region of interest" description="Disordered" evidence="1">
    <location>
        <begin position="1"/>
        <end position="73"/>
    </location>
</feature>
<proteinExistence type="predicted"/>